<evidence type="ECO:0000256" key="6">
    <source>
        <dbReference type="SAM" id="Phobius"/>
    </source>
</evidence>
<feature type="transmembrane region" description="Helical" evidence="6">
    <location>
        <begin position="117"/>
        <end position="134"/>
    </location>
</feature>
<dbReference type="OrthoDB" id="440553at2759"/>
<feature type="transmembrane region" description="Helical" evidence="6">
    <location>
        <begin position="140"/>
        <end position="164"/>
    </location>
</feature>
<keyword evidence="4 6" id="KW-0472">Membrane</keyword>
<keyword evidence="3 6" id="KW-1133">Transmembrane helix</keyword>
<feature type="domain" description="Major facilitator superfamily (MFS) profile" evidence="7">
    <location>
        <begin position="51"/>
        <end position="520"/>
    </location>
</feature>
<feature type="compositionally biased region" description="Polar residues" evidence="5">
    <location>
        <begin position="1"/>
        <end position="15"/>
    </location>
</feature>
<comment type="caution">
    <text evidence="8">The sequence shown here is derived from an EMBL/GenBank/DDBJ whole genome shotgun (WGS) entry which is preliminary data.</text>
</comment>
<keyword evidence="9" id="KW-1185">Reference proteome</keyword>
<dbReference type="Pfam" id="PF07690">
    <property type="entry name" value="MFS_1"/>
    <property type="match status" value="1"/>
</dbReference>
<dbReference type="PANTHER" id="PTHR23502">
    <property type="entry name" value="MAJOR FACILITATOR SUPERFAMILY"/>
    <property type="match status" value="1"/>
</dbReference>
<dbReference type="Gene3D" id="1.20.1250.20">
    <property type="entry name" value="MFS general substrate transporter like domains"/>
    <property type="match status" value="1"/>
</dbReference>
<evidence type="ECO:0000313" key="9">
    <source>
        <dbReference type="Proteomes" id="UP000219286"/>
    </source>
</evidence>
<dbReference type="InterPro" id="IPR011701">
    <property type="entry name" value="MFS"/>
</dbReference>
<name>A0A2H2ZZM5_TRIPA</name>
<feature type="transmembrane region" description="Helical" evidence="6">
    <location>
        <begin position="419"/>
        <end position="442"/>
    </location>
</feature>
<dbReference type="EMBL" id="LFMI01000768">
    <property type="protein sequence ID" value="OTA07296.1"/>
    <property type="molecule type" value="Genomic_DNA"/>
</dbReference>
<organism evidence="8 9">
    <name type="scientific">Trichoderma parareesei</name>
    <name type="common">Filamentous fungus</name>
    <dbReference type="NCBI Taxonomy" id="858221"/>
    <lineage>
        <taxon>Eukaryota</taxon>
        <taxon>Fungi</taxon>
        <taxon>Dikarya</taxon>
        <taxon>Ascomycota</taxon>
        <taxon>Pezizomycotina</taxon>
        <taxon>Sordariomycetes</taxon>
        <taxon>Hypocreomycetidae</taxon>
        <taxon>Hypocreales</taxon>
        <taxon>Hypocreaceae</taxon>
        <taxon>Trichoderma</taxon>
    </lineage>
</organism>
<feature type="transmembrane region" description="Helical" evidence="6">
    <location>
        <begin position="176"/>
        <end position="199"/>
    </location>
</feature>
<dbReference type="AlphaFoldDB" id="A0A2H2ZZM5"/>
<dbReference type="PROSITE" id="PS50850">
    <property type="entry name" value="MFS"/>
    <property type="match status" value="1"/>
</dbReference>
<accession>A0A2H2ZZM5</accession>
<dbReference type="PRINTS" id="PR01036">
    <property type="entry name" value="TCRTETB"/>
</dbReference>
<feature type="transmembrane region" description="Helical" evidence="6">
    <location>
        <begin position="205"/>
        <end position="227"/>
    </location>
</feature>
<evidence type="ECO:0000256" key="4">
    <source>
        <dbReference type="ARBA" id="ARBA00023136"/>
    </source>
</evidence>
<dbReference type="PANTHER" id="PTHR23502:SF151">
    <property type="entry name" value="MAJOR FACILITATOR SUPERFAMILY (MFS) PROFILE DOMAIN-CONTAINING PROTEIN"/>
    <property type="match status" value="1"/>
</dbReference>
<gene>
    <name evidence="8" type="ORF">A9Z42_0081960</name>
</gene>
<dbReference type="GO" id="GO:0005886">
    <property type="term" value="C:plasma membrane"/>
    <property type="evidence" value="ECO:0007669"/>
    <property type="project" value="TreeGrafter"/>
</dbReference>
<feature type="transmembrane region" description="Helical" evidence="6">
    <location>
        <begin position="53"/>
        <end position="72"/>
    </location>
</feature>
<feature type="transmembrane region" description="Helical" evidence="6">
    <location>
        <begin position="393"/>
        <end position="413"/>
    </location>
</feature>
<keyword evidence="2 6" id="KW-0812">Transmembrane</keyword>
<dbReference type="SUPFAM" id="SSF103473">
    <property type="entry name" value="MFS general substrate transporter"/>
    <property type="match status" value="1"/>
</dbReference>
<protein>
    <submittedName>
        <fullName evidence="8">Hypothetical-protein</fullName>
    </submittedName>
</protein>
<evidence type="ECO:0000256" key="5">
    <source>
        <dbReference type="SAM" id="MobiDB-lite"/>
    </source>
</evidence>
<feature type="transmembrane region" description="Helical" evidence="6">
    <location>
        <begin position="483"/>
        <end position="506"/>
    </location>
</feature>
<evidence type="ECO:0000256" key="3">
    <source>
        <dbReference type="ARBA" id="ARBA00022989"/>
    </source>
</evidence>
<evidence type="ECO:0000256" key="1">
    <source>
        <dbReference type="ARBA" id="ARBA00004141"/>
    </source>
</evidence>
<dbReference type="Proteomes" id="UP000219286">
    <property type="component" value="Unassembled WGS sequence"/>
</dbReference>
<comment type="subcellular location">
    <subcellularLocation>
        <location evidence="1">Membrane</location>
        <topology evidence="1">Multi-pass membrane protein</topology>
    </subcellularLocation>
</comment>
<reference evidence="8 9" key="1">
    <citation type="journal article" date="2015" name="Genome Announc.">
        <title>Genome sequence and annotation of Trichoderma parareesei, the ancestor of the cellulase producer Trichoderma reesei.</title>
        <authorList>
            <person name="Yang D."/>
            <person name="Pomraning K."/>
            <person name="Kopchinskiy A."/>
            <person name="Karimi Aghcheh R."/>
            <person name="Atanasova L."/>
            <person name="Chenthamara K."/>
            <person name="Baker S.E."/>
            <person name="Zhang R."/>
            <person name="Shen Q."/>
            <person name="Freitag M."/>
            <person name="Kubicek C.P."/>
            <person name="Druzhinina I.S."/>
        </authorList>
    </citation>
    <scope>NUCLEOTIDE SEQUENCE [LARGE SCALE GENOMIC DNA]</scope>
    <source>
        <strain evidence="8 9">CBS 125925</strain>
    </source>
</reference>
<feature type="region of interest" description="Disordered" evidence="5">
    <location>
        <begin position="1"/>
        <end position="36"/>
    </location>
</feature>
<dbReference type="GO" id="GO:0022857">
    <property type="term" value="F:transmembrane transporter activity"/>
    <property type="evidence" value="ECO:0007669"/>
    <property type="project" value="InterPro"/>
</dbReference>
<dbReference type="InterPro" id="IPR036259">
    <property type="entry name" value="MFS_trans_sf"/>
</dbReference>
<proteinExistence type="predicted"/>
<dbReference type="InterPro" id="IPR020846">
    <property type="entry name" value="MFS_dom"/>
</dbReference>
<evidence type="ECO:0000259" key="7">
    <source>
        <dbReference type="PROSITE" id="PS50850"/>
    </source>
</evidence>
<evidence type="ECO:0000313" key="8">
    <source>
        <dbReference type="EMBL" id="OTA07296.1"/>
    </source>
</evidence>
<feature type="transmembrane region" description="Helical" evidence="6">
    <location>
        <begin position="84"/>
        <end position="105"/>
    </location>
</feature>
<feature type="transmembrane region" description="Helical" evidence="6">
    <location>
        <begin position="454"/>
        <end position="477"/>
    </location>
</feature>
<evidence type="ECO:0000256" key="2">
    <source>
        <dbReference type="ARBA" id="ARBA00022692"/>
    </source>
</evidence>
<sequence>MATTAEPQEKTASTHVQDETSAPIASYEPSSATAQPTEPYTVFSKAQLRRLQLLLGIATITSPLTATIYFPLLPLLREQFYASAQAINLTLTVYIIFQALSPALFGPLSDSLGRRPFFLLTLGLYVIANIGLAVNRDNYAILLVLRAIQSLGASAAYAISFGVVADVCESSDRGRMLGPISMALNLGACVGPVVGGVVAHTSGSYVWVFWALVIVGVILFCSVGFLLPETGRGLVGNGGDASRFEWWQLSWLGLMRRRLRKTLAQGPERSDTTATRSSTWKITNLLACLRIIFYRDTFLALWVHGSFYTVDYSFVAAVPDIYKGLYGYNDLQLGLAYLPRGVGIIVGSYCTGKMMDANYRAVKRATGRADDSGSRITGNDLLTFPVELARTRFSLHLLVISTATIIGYGWAAVRSAPAAVLLVLQFIQGFWGTAFYTTYGALVVDGFPDRPGTAAAATSFTRCAMAAAGVAVLQPLLTAAGRGWYFTALGLWSGGCGAAAVMLLRWRGMEWRRSRSGNCT</sequence>